<dbReference type="SUPFAM" id="SSF82927">
    <property type="entry name" value="Cysteine-rich DNA binding domain, (DM domain)"/>
    <property type="match status" value="2"/>
</dbReference>
<dbReference type="PANTHER" id="PTHR12322:SF115">
    <property type="entry name" value="PROTEIN CBR-MAB-23"/>
    <property type="match status" value="1"/>
</dbReference>
<evidence type="ECO:0000256" key="6">
    <source>
        <dbReference type="SAM" id="MobiDB-lite"/>
    </source>
</evidence>
<sequence length="504" mass="56457">MMNIEYVGQEGDRSKRRQHCTYCKNHGQHSRKTNHKCQYESCSCLLCQLTRLSRLIMRHQQRLWRHLKDARRRDDAAAAPGGDLLASGGASPAPGQSLASSSKQQKCDMCRNHGFMKEKRAHKNACPYQDCSCALCGLTRKRRDIMRHQQRVRRSQVTSQQRDEAYDYVMQTTAELAKMTMEAAPTLDTPSTTTSATPNVTPPATLAPTCSSASVLTEYSAQTPAASTTSGDAAPFKDPPPLELLENSPPQMYPPRPDPRIPPPVEPRLHYEAPSASLDMGTYHHLGSSPAWRNLKRDRNEVDSRNPRLFRDASLFKNFDFMKRNNFFGREESVRNVTGIGGYDSVSSMNLVTCQEPSPFRTQTSATDSSLALTAPSKKSRFTISNEDLHLRYSQRFWGSHSMETSLGRGSEDVQHVGYRRMSVTTSPELRLRSPPALIPLPQNQPVRPHPVRPPTFPPSMDWDPVSLPYLAYSLLHTRNYNGTLPTSTFGLGKVAPFLHSSVP</sequence>
<reference evidence="8" key="1">
    <citation type="journal article" date="2015" name="Sex. Dev.">
        <title>Male Sexual Development and the Androgenic Gland: Novel Insights through the de novo Assembled Transcriptome of the Eastern Spiny Lobster, Sagmariasus verreauxi.</title>
        <authorList>
            <person name="Chandler J.C."/>
            <person name="Aizen J."/>
            <person name="Elizur A."/>
            <person name="Battaglene S.C."/>
            <person name="Ventura T."/>
        </authorList>
    </citation>
    <scope>NUCLEOTIDE SEQUENCE</scope>
</reference>
<dbReference type="Pfam" id="PF00751">
    <property type="entry name" value="DM"/>
    <property type="match status" value="1"/>
</dbReference>
<keyword evidence="4 5" id="KW-0539">Nucleus</keyword>
<dbReference type="InterPro" id="IPR001275">
    <property type="entry name" value="DM_DNA-bd"/>
</dbReference>
<evidence type="ECO:0000259" key="7">
    <source>
        <dbReference type="PROSITE" id="PS50809"/>
    </source>
</evidence>
<keyword evidence="2 5" id="KW-0862">Zinc</keyword>
<protein>
    <submittedName>
        <fullName evidence="8">IDmrt1</fullName>
    </submittedName>
</protein>
<name>A0A286QJW0_9EUCA</name>
<dbReference type="GO" id="GO:0005634">
    <property type="term" value="C:nucleus"/>
    <property type="evidence" value="ECO:0007669"/>
    <property type="project" value="UniProtKB-SubCell"/>
</dbReference>
<keyword evidence="1 5" id="KW-0479">Metal-binding</keyword>
<comment type="subcellular location">
    <subcellularLocation>
        <location evidence="5">Nucleus</location>
    </subcellularLocation>
</comment>
<feature type="compositionally biased region" description="Low complexity" evidence="6">
    <location>
        <begin position="77"/>
        <end position="93"/>
    </location>
</feature>
<feature type="DNA-binding region" description="DM" evidence="5">
    <location>
        <begin position="107"/>
        <end position="154"/>
    </location>
</feature>
<dbReference type="Gene3D" id="4.10.1040.10">
    <property type="entry name" value="DM DNA-binding domain"/>
    <property type="match status" value="2"/>
</dbReference>
<dbReference type="PROSITE" id="PS50809">
    <property type="entry name" value="DM_2"/>
    <property type="match status" value="1"/>
</dbReference>
<dbReference type="SMART" id="SM00301">
    <property type="entry name" value="DM"/>
    <property type="match status" value="2"/>
</dbReference>
<dbReference type="GO" id="GO:0000981">
    <property type="term" value="F:DNA-binding transcription factor activity, RNA polymerase II-specific"/>
    <property type="evidence" value="ECO:0007669"/>
    <property type="project" value="TreeGrafter"/>
</dbReference>
<evidence type="ECO:0000256" key="5">
    <source>
        <dbReference type="PROSITE-ProRule" id="PRU00070"/>
    </source>
</evidence>
<dbReference type="PANTHER" id="PTHR12322">
    <property type="entry name" value="DOUBLESEX AND MAB-3 RELATED TRANSCRIPTION FACTOR DMRT"/>
    <property type="match status" value="1"/>
</dbReference>
<dbReference type="GO" id="GO:0007548">
    <property type="term" value="P:sex differentiation"/>
    <property type="evidence" value="ECO:0007669"/>
    <property type="project" value="TreeGrafter"/>
</dbReference>
<dbReference type="GO" id="GO:0046872">
    <property type="term" value="F:metal ion binding"/>
    <property type="evidence" value="ECO:0007669"/>
    <property type="project" value="UniProtKB-KW"/>
</dbReference>
<dbReference type="InterPro" id="IPR026607">
    <property type="entry name" value="DMRT"/>
</dbReference>
<feature type="compositionally biased region" description="Polar residues" evidence="6">
    <location>
        <begin position="221"/>
        <end position="231"/>
    </location>
</feature>
<organism evidence="8">
    <name type="scientific">Sagmariasus verreauxi</name>
    <name type="common">green rock lobster</name>
    <dbReference type="NCBI Taxonomy" id="1412110"/>
    <lineage>
        <taxon>Eukaryota</taxon>
        <taxon>Metazoa</taxon>
        <taxon>Ecdysozoa</taxon>
        <taxon>Arthropoda</taxon>
        <taxon>Crustacea</taxon>
        <taxon>Multicrustacea</taxon>
        <taxon>Malacostraca</taxon>
        <taxon>Eumalacostraca</taxon>
        <taxon>Eucarida</taxon>
        <taxon>Decapoda</taxon>
        <taxon>Pleocyemata</taxon>
        <taxon>Achelata</taxon>
        <taxon>Palinuroidea</taxon>
        <taxon>Palinuridae</taxon>
        <taxon>Sagmariasus</taxon>
    </lineage>
</organism>
<dbReference type="GO" id="GO:0000978">
    <property type="term" value="F:RNA polymerase II cis-regulatory region sequence-specific DNA binding"/>
    <property type="evidence" value="ECO:0007669"/>
    <property type="project" value="TreeGrafter"/>
</dbReference>
<feature type="domain" description="DM" evidence="7">
    <location>
        <begin position="107"/>
        <end position="154"/>
    </location>
</feature>
<dbReference type="AlphaFoldDB" id="A0A286QJW0"/>
<evidence type="ECO:0000256" key="2">
    <source>
        <dbReference type="ARBA" id="ARBA00022833"/>
    </source>
</evidence>
<feature type="compositionally biased region" description="Pro residues" evidence="6">
    <location>
        <begin position="251"/>
        <end position="266"/>
    </location>
</feature>
<evidence type="ECO:0000256" key="1">
    <source>
        <dbReference type="ARBA" id="ARBA00022723"/>
    </source>
</evidence>
<feature type="region of interest" description="Disordered" evidence="6">
    <location>
        <begin position="186"/>
        <end position="205"/>
    </location>
</feature>
<feature type="region of interest" description="Disordered" evidence="6">
    <location>
        <begin position="221"/>
        <end position="269"/>
    </location>
</feature>
<feature type="compositionally biased region" description="Low complexity" evidence="6">
    <location>
        <begin position="186"/>
        <end position="204"/>
    </location>
</feature>
<evidence type="ECO:0000313" key="8">
    <source>
        <dbReference type="EMBL" id="ARK36620.1"/>
    </source>
</evidence>
<dbReference type="PROSITE" id="PS40000">
    <property type="entry name" value="DM_1"/>
    <property type="match status" value="1"/>
</dbReference>
<proteinExistence type="evidence at transcript level"/>
<accession>A0A286QJW0</accession>
<reference evidence="8" key="2">
    <citation type="journal article" date="2017" name="Dev. Biol.">
        <title>Y-linked iDmrt1 paralogue (iDMY) in the Eastern spiny lobster, Sagmariasus verreauxi: The first invertebrate sex-linked Dmrt.</title>
        <authorList>
            <person name="Chandler J.C."/>
            <person name="Fitzgibbon Q.P."/>
            <person name="Smith G."/>
            <person name="Elizur A."/>
            <person name="Ventura T."/>
        </authorList>
    </citation>
    <scope>NUCLEOTIDE SEQUENCE</scope>
</reference>
<evidence type="ECO:0000256" key="3">
    <source>
        <dbReference type="ARBA" id="ARBA00023125"/>
    </source>
</evidence>
<keyword evidence="3 5" id="KW-0238">DNA-binding</keyword>
<dbReference type="InterPro" id="IPR036407">
    <property type="entry name" value="DM_DNA-bd_sf"/>
</dbReference>
<feature type="region of interest" description="Disordered" evidence="6">
    <location>
        <begin position="75"/>
        <end position="102"/>
    </location>
</feature>
<evidence type="ECO:0000256" key="4">
    <source>
        <dbReference type="ARBA" id="ARBA00023242"/>
    </source>
</evidence>
<dbReference type="EMBL" id="KY427006">
    <property type="protein sequence ID" value="ARK36620.1"/>
    <property type="molecule type" value="mRNA"/>
</dbReference>